<reference evidence="2" key="1">
    <citation type="submission" date="2024-04" db="EMBL/GenBank/DDBJ databases">
        <authorList>
            <person name="Jaglan A.B."/>
            <person name="Vashisth M."/>
            <person name="Anand T."/>
            <person name="Virmani N."/>
            <person name="Bera B."/>
            <person name="Vaid R."/>
        </authorList>
    </citation>
    <scope>NUCLEOTIDE SEQUENCE</scope>
</reference>
<feature type="transmembrane region" description="Helical" evidence="1">
    <location>
        <begin position="38"/>
        <end position="58"/>
    </location>
</feature>
<protein>
    <submittedName>
        <fullName evidence="2">Uncharacterized protein</fullName>
    </submittedName>
</protein>
<keyword evidence="1" id="KW-0472">Membrane</keyword>
<dbReference type="EMBL" id="PP595732">
    <property type="protein sequence ID" value="XBS49757.1"/>
    <property type="molecule type" value="Genomic_DNA"/>
</dbReference>
<accession>A0AAU7PHV2</accession>
<keyword evidence="1" id="KW-1133">Transmembrane helix</keyword>
<organism evidence="2">
    <name type="scientific">Salmonella phage SalP219</name>
    <dbReference type="NCBI Taxonomy" id="3158864"/>
    <lineage>
        <taxon>Viruses</taxon>
        <taxon>Duplodnaviria</taxon>
        <taxon>Heunggongvirae</taxon>
        <taxon>Uroviricota</taxon>
        <taxon>Caudoviricetes</taxon>
        <taxon>Vequintavirinae</taxon>
        <taxon>Seunavirus</taxon>
    </lineage>
</organism>
<evidence type="ECO:0000313" key="2">
    <source>
        <dbReference type="EMBL" id="XBS49757.1"/>
    </source>
</evidence>
<keyword evidence="1" id="KW-0812">Transmembrane</keyword>
<name>A0AAU7PHV2_9CAUD</name>
<evidence type="ECO:0000256" key="1">
    <source>
        <dbReference type="SAM" id="Phobius"/>
    </source>
</evidence>
<sequence length="61" mass="6958">MTALFAILWALWLLVSVNVVFELVGCRGLVQMFPEGKRWWMLPCQLLALCNFAACVLLNPF</sequence>
<proteinExistence type="predicted"/>